<sequence>MNQHKKIISIGLLFIFLSYLLIGFPNNMAQSFIGADDVLTAGSIGIHDHAGEKDEVKKVPSLLFDSAAIIVLMTTAAAAICLHFSKNTRIKIFMTPYFYQANSISVSPCFY</sequence>
<dbReference type="EMBL" id="CP071709">
    <property type="protein sequence ID" value="QVY62195.1"/>
    <property type="molecule type" value="Genomic_DNA"/>
</dbReference>
<protein>
    <submittedName>
        <fullName evidence="2">Uncharacterized protein</fullName>
    </submittedName>
</protein>
<dbReference type="Proteomes" id="UP000679247">
    <property type="component" value="Chromosome"/>
</dbReference>
<accession>A0ABX8FCU2</accession>
<keyword evidence="1" id="KW-1133">Transmembrane helix</keyword>
<name>A0ABX8FCU2_9BACI</name>
<feature type="transmembrane region" description="Helical" evidence="1">
    <location>
        <begin position="7"/>
        <end position="24"/>
    </location>
</feature>
<evidence type="ECO:0000256" key="1">
    <source>
        <dbReference type="SAM" id="Phobius"/>
    </source>
</evidence>
<dbReference type="RefSeq" id="WP_066449962.1">
    <property type="nucleotide sequence ID" value="NZ_CP071709.1"/>
</dbReference>
<keyword evidence="1" id="KW-0472">Membrane</keyword>
<evidence type="ECO:0000313" key="2">
    <source>
        <dbReference type="EMBL" id="QVY62195.1"/>
    </source>
</evidence>
<feature type="transmembrane region" description="Helical" evidence="1">
    <location>
        <begin position="62"/>
        <end position="84"/>
    </location>
</feature>
<proteinExistence type="predicted"/>
<evidence type="ECO:0000313" key="3">
    <source>
        <dbReference type="Proteomes" id="UP000679247"/>
    </source>
</evidence>
<keyword evidence="1" id="KW-0812">Transmembrane</keyword>
<organism evidence="2 3">
    <name type="scientific">Cytobacillus gottheilii</name>
    <dbReference type="NCBI Taxonomy" id="859144"/>
    <lineage>
        <taxon>Bacteria</taxon>
        <taxon>Bacillati</taxon>
        <taxon>Bacillota</taxon>
        <taxon>Bacilli</taxon>
        <taxon>Bacillales</taxon>
        <taxon>Bacillaceae</taxon>
        <taxon>Cytobacillus</taxon>
    </lineage>
</organism>
<reference evidence="2 3" key="1">
    <citation type="submission" date="2021-03" db="EMBL/GenBank/DDBJ databases">
        <title>The first data on the complete genome of the tetrodotoxin-producing bacterium.</title>
        <authorList>
            <person name="Melnikova D.I."/>
            <person name="Nijland R."/>
            <person name="Magarlamov T.Y."/>
        </authorList>
    </citation>
    <scope>NUCLEOTIDE SEQUENCE [LARGE SCALE GENOMIC DNA]</scope>
    <source>
        <strain evidence="2 3">1839</strain>
    </source>
</reference>
<keyword evidence="3" id="KW-1185">Reference proteome</keyword>
<gene>
    <name evidence="2" type="ORF">J1899_03555</name>
</gene>